<dbReference type="NCBIfam" id="TIGR00681">
    <property type="entry name" value="kdpC"/>
    <property type="match status" value="1"/>
</dbReference>
<evidence type="ECO:0000256" key="4">
    <source>
        <dbReference type="ARBA" id="ARBA00022692"/>
    </source>
</evidence>
<feature type="transmembrane region" description="Helical" evidence="11">
    <location>
        <begin position="44"/>
        <end position="67"/>
    </location>
</feature>
<evidence type="ECO:0000256" key="7">
    <source>
        <dbReference type="ARBA" id="ARBA00022958"/>
    </source>
</evidence>
<dbReference type="GO" id="GO:0005886">
    <property type="term" value="C:plasma membrane"/>
    <property type="evidence" value="ECO:0007669"/>
    <property type="project" value="UniProtKB-SubCell"/>
</dbReference>
<dbReference type="InterPro" id="IPR003820">
    <property type="entry name" value="KdpC"/>
</dbReference>
<accession>A0AAJ2R3T3</accession>
<protein>
    <recommendedName>
        <fullName evidence="11">Potassium-transporting ATPase KdpC subunit</fullName>
    </recommendedName>
    <alternativeName>
        <fullName evidence="11">ATP phosphohydrolase [potassium-transporting] C chain</fullName>
    </alternativeName>
    <alternativeName>
        <fullName evidence="11">Potassium-binding and translocating subunit C</fullName>
    </alternativeName>
    <alternativeName>
        <fullName evidence="11">Potassium-translocating ATPase C chain</fullName>
    </alternativeName>
</protein>
<evidence type="ECO:0000313" key="12">
    <source>
        <dbReference type="EMBL" id="MDX4957096.1"/>
    </source>
</evidence>
<keyword evidence="1 11" id="KW-0813">Transport</keyword>
<keyword evidence="7 11" id="KW-0630">Potassium</keyword>
<dbReference type="Pfam" id="PF02669">
    <property type="entry name" value="KdpC"/>
    <property type="match status" value="1"/>
</dbReference>
<organism evidence="12 13">
    <name type="scientific">Delftia acidovorans</name>
    <name type="common">Pseudomonas acidovorans</name>
    <name type="synonym">Comamonas acidovorans</name>
    <dbReference type="NCBI Taxonomy" id="80866"/>
    <lineage>
        <taxon>Bacteria</taxon>
        <taxon>Pseudomonadati</taxon>
        <taxon>Pseudomonadota</taxon>
        <taxon>Betaproteobacteria</taxon>
        <taxon>Burkholderiales</taxon>
        <taxon>Comamonadaceae</taxon>
        <taxon>Delftia</taxon>
    </lineage>
</organism>
<keyword evidence="4 11" id="KW-0812">Transmembrane</keyword>
<keyword evidence="2 11" id="KW-1003">Cell membrane</keyword>
<dbReference type="EMBL" id="JAWWMZ010000015">
    <property type="protein sequence ID" value="MDX4957096.1"/>
    <property type="molecule type" value="Genomic_DNA"/>
</dbReference>
<evidence type="ECO:0000256" key="1">
    <source>
        <dbReference type="ARBA" id="ARBA00022448"/>
    </source>
</evidence>
<reference evidence="12" key="1">
    <citation type="submission" date="2023-11" db="EMBL/GenBank/DDBJ databases">
        <title>Identification and selenium tolerance of Delftia acidovorans R3-25.</title>
        <authorList>
            <person name="Zhang S."/>
            <person name="Liu Y."/>
            <person name="Guo Y."/>
        </authorList>
    </citation>
    <scope>NUCLEOTIDE SEQUENCE</scope>
    <source>
        <strain evidence="12">R3-25</strain>
    </source>
</reference>
<evidence type="ECO:0000256" key="8">
    <source>
        <dbReference type="ARBA" id="ARBA00022989"/>
    </source>
</evidence>
<dbReference type="PANTHER" id="PTHR30042">
    <property type="entry name" value="POTASSIUM-TRANSPORTING ATPASE C CHAIN"/>
    <property type="match status" value="1"/>
</dbReference>
<dbReference type="HAMAP" id="MF_00276">
    <property type="entry name" value="KdpC"/>
    <property type="match status" value="1"/>
</dbReference>
<keyword evidence="8 11" id="KW-1133">Transmembrane helix</keyword>
<proteinExistence type="inferred from homology"/>
<keyword evidence="5 11" id="KW-0547">Nucleotide-binding</keyword>
<sequence>MQVQTHTSGPLPVLRADAQAQTQAQAQAVPGGLRSLFGPSLRSALFVAVVTGLAYPLVTTLVAQAAFPKTANGSLVMRQGSVVGSALIGQEFASPRYFQGRPSATTAPDPDKADATVAAPYNAALSAATNQGPTHAALKESVAARVAAYRELNGLAADAAVPVDAVTASASGLDPHISVANAELQLPRVARERQLPVAKVQELLRQQVEPRVLGLLGEPRVNVLQLNLALDDLSAATLQPAAVHAAKE</sequence>
<dbReference type="GO" id="GO:0005524">
    <property type="term" value="F:ATP binding"/>
    <property type="evidence" value="ECO:0007669"/>
    <property type="project" value="UniProtKB-UniRule"/>
</dbReference>
<comment type="function">
    <text evidence="11">Part of the high-affinity ATP-driven potassium transport (or Kdp) system, which catalyzes the hydrolysis of ATP coupled with the electrogenic transport of potassium into the cytoplasm. This subunit acts as a catalytic chaperone that increases the ATP-binding affinity of the ATP-hydrolyzing subunit KdpB by the formation of a transient KdpB/KdpC/ATP ternary complex.</text>
</comment>
<comment type="similarity">
    <text evidence="11">Belongs to the KdpC family.</text>
</comment>
<evidence type="ECO:0000313" key="13">
    <source>
        <dbReference type="Proteomes" id="UP001287445"/>
    </source>
</evidence>
<comment type="subunit">
    <text evidence="11">The system is composed of three essential subunits: KdpA, KdpB and KdpC.</text>
</comment>
<evidence type="ECO:0000256" key="5">
    <source>
        <dbReference type="ARBA" id="ARBA00022741"/>
    </source>
</evidence>
<dbReference type="PANTHER" id="PTHR30042:SF2">
    <property type="entry name" value="POTASSIUM-TRANSPORTING ATPASE KDPC SUBUNIT"/>
    <property type="match status" value="1"/>
</dbReference>
<gene>
    <name evidence="11 12" type="primary">kdpC</name>
    <name evidence="12" type="ORF">SGN30_27085</name>
</gene>
<keyword evidence="3 11" id="KW-0633">Potassium transport</keyword>
<comment type="caution">
    <text evidence="12">The sequence shown here is derived from an EMBL/GenBank/DDBJ whole genome shotgun (WGS) entry which is preliminary data.</text>
</comment>
<evidence type="ECO:0000256" key="10">
    <source>
        <dbReference type="ARBA" id="ARBA00023136"/>
    </source>
</evidence>
<dbReference type="NCBIfam" id="NF001454">
    <property type="entry name" value="PRK00315.1"/>
    <property type="match status" value="1"/>
</dbReference>
<evidence type="ECO:0000256" key="9">
    <source>
        <dbReference type="ARBA" id="ARBA00023065"/>
    </source>
</evidence>
<keyword evidence="10 11" id="KW-0472">Membrane</keyword>
<dbReference type="GO" id="GO:0008556">
    <property type="term" value="F:P-type potassium transmembrane transporter activity"/>
    <property type="evidence" value="ECO:0007669"/>
    <property type="project" value="InterPro"/>
</dbReference>
<evidence type="ECO:0000256" key="2">
    <source>
        <dbReference type="ARBA" id="ARBA00022475"/>
    </source>
</evidence>
<keyword evidence="9 11" id="KW-0406">Ion transport</keyword>
<evidence type="ECO:0000256" key="11">
    <source>
        <dbReference type="HAMAP-Rule" id="MF_00276"/>
    </source>
</evidence>
<keyword evidence="6 11" id="KW-0067">ATP-binding</keyword>
<name>A0AAJ2R3T3_DELAC</name>
<dbReference type="AlphaFoldDB" id="A0AAJ2R3T3"/>
<evidence type="ECO:0000256" key="3">
    <source>
        <dbReference type="ARBA" id="ARBA00022538"/>
    </source>
</evidence>
<dbReference type="RefSeq" id="WP_315533263.1">
    <property type="nucleotide sequence ID" value="NZ_CAURVC010000019.1"/>
</dbReference>
<evidence type="ECO:0000256" key="6">
    <source>
        <dbReference type="ARBA" id="ARBA00022840"/>
    </source>
</evidence>
<dbReference type="Proteomes" id="UP001287445">
    <property type="component" value="Unassembled WGS sequence"/>
</dbReference>
<comment type="subcellular location">
    <subcellularLocation>
        <location evidence="11">Cell membrane</location>
        <topology evidence="11">Single-pass membrane protein</topology>
    </subcellularLocation>
</comment>